<evidence type="ECO:0000256" key="6">
    <source>
        <dbReference type="SAM" id="Phobius"/>
    </source>
</evidence>
<dbReference type="FunFam" id="1.10.472.10:FF:000154">
    <property type="entry name" value="Cyclin-B1-4"/>
    <property type="match status" value="1"/>
</dbReference>
<evidence type="ECO:0000256" key="3">
    <source>
        <dbReference type="ARBA" id="ARBA00023306"/>
    </source>
</evidence>
<dbReference type="InterPro" id="IPR048258">
    <property type="entry name" value="Cyclins_cyclin-box"/>
</dbReference>
<evidence type="ECO:0000313" key="9">
    <source>
        <dbReference type="EMBL" id="JAV88837.1"/>
    </source>
</evidence>
<feature type="domain" description="Cyclin-like" evidence="7">
    <location>
        <begin position="109"/>
        <end position="194"/>
    </location>
</feature>
<keyword evidence="1" id="KW-0132">Cell division</keyword>
<dbReference type="AlphaFoldDB" id="A0A1Y1MZT1"/>
<keyword evidence="6" id="KW-0472">Membrane</keyword>
<dbReference type="InterPro" id="IPR036915">
    <property type="entry name" value="Cyclin-like_sf"/>
</dbReference>
<feature type="transmembrane region" description="Helical" evidence="6">
    <location>
        <begin position="256"/>
        <end position="273"/>
    </location>
</feature>
<proteinExistence type="inferred from homology"/>
<feature type="domain" description="Cyclin C-terminal" evidence="8">
    <location>
        <begin position="203"/>
        <end position="330"/>
    </location>
</feature>
<dbReference type="InterPro" id="IPR013763">
    <property type="entry name" value="Cyclin-like_dom"/>
</dbReference>
<protein>
    <submittedName>
        <fullName evidence="9">Uncharacterized protein</fullName>
    </submittedName>
</protein>
<comment type="similarity">
    <text evidence="4">Belongs to the cyclin family.</text>
</comment>
<dbReference type="Pfam" id="PF00134">
    <property type="entry name" value="Cyclin_N"/>
    <property type="match status" value="1"/>
</dbReference>
<evidence type="ECO:0000256" key="5">
    <source>
        <dbReference type="SAM" id="MobiDB-lite"/>
    </source>
</evidence>
<keyword evidence="6" id="KW-1133">Transmembrane helix</keyword>
<dbReference type="InterPro" id="IPR004367">
    <property type="entry name" value="Cyclin_C-dom"/>
</dbReference>
<dbReference type="SMART" id="SM01332">
    <property type="entry name" value="Cyclin_C"/>
    <property type="match status" value="1"/>
</dbReference>
<dbReference type="GO" id="GO:0000278">
    <property type="term" value="P:mitotic cell cycle"/>
    <property type="evidence" value="ECO:0007669"/>
    <property type="project" value="UniProtKB-ARBA"/>
</dbReference>
<dbReference type="InterPro" id="IPR006671">
    <property type="entry name" value="Cyclin_N"/>
</dbReference>
<feature type="region of interest" description="Disordered" evidence="5">
    <location>
        <begin position="1"/>
        <end position="54"/>
    </location>
</feature>
<evidence type="ECO:0000256" key="2">
    <source>
        <dbReference type="ARBA" id="ARBA00023127"/>
    </source>
</evidence>
<reference evidence="9" key="1">
    <citation type="journal article" date="2016" name="Sci. Rep.">
        <title>Molecular characterization of firefly nuptial gifts: a multi-omics approach sheds light on postcopulatory sexual selection.</title>
        <authorList>
            <person name="Al-Wathiqui N."/>
            <person name="Fallon T.R."/>
            <person name="South A."/>
            <person name="Weng J.K."/>
            <person name="Lewis S.M."/>
        </authorList>
    </citation>
    <scope>NUCLEOTIDE SEQUENCE</scope>
</reference>
<sequence>MAEDGSSGASTSKVQPSSSKRNFDQNTPHSEKHSIYPTGRKRSRMSESGDSWTPSEIRATPLPLLRWADSKDVWQMMVYREEATKHNRICRLFEDPTNFLPRMRAILIDWIMEVCEAYHLTRTTFYLAVDYIDRYLTVNPAVPKNQLQLIGITALFIAAKFEEIYPPKLSEFSYVCDGACSCEDIVQCEISILSALEWDLNFMTPTGWLNLYMQIHCLNENKGKDPNFNFMFPQYSPFAFVRASNLLDLFTLDPNYLLFSYSVIAAAAVYFIYGRTVALKVSGYQWKHIKCCVHFLSVHYKVLADLQDPRLESVVHYSVDSRQLALLEALQAAVPNLTADGYTIQSHLVTMTNFEDSVVFRVQLMGFSIRKFYVPVPASPNEEGGTSPGRDDSIEDEVPTDDEDLNPDEPEANPDENEAGNQEQVKIESEQTNDGDQEQQPTRLALMFEVKNIALPNQEDSCEEYFTDDKKYNFDELLYEIYLYTKRQIAKADSGS</sequence>
<dbReference type="Gene3D" id="1.10.472.10">
    <property type="entry name" value="Cyclin-like"/>
    <property type="match status" value="2"/>
</dbReference>
<feature type="compositionally biased region" description="Polar residues" evidence="5">
    <location>
        <begin position="7"/>
        <end position="28"/>
    </location>
</feature>
<name>A0A1Y1MZT1_PHOPY</name>
<dbReference type="PANTHER" id="PTHR10177">
    <property type="entry name" value="CYCLINS"/>
    <property type="match status" value="1"/>
</dbReference>
<dbReference type="SMART" id="SM00385">
    <property type="entry name" value="CYCLIN"/>
    <property type="match status" value="1"/>
</dbReference>
<evidence type="ECO:0000256" key="1">
    <source>
        <dbReference type="ARBA" id="ARBA00022618"/>
    </source>
</evidence>
<dbReference type="CDD" id="cd20520">
    <property type="entry name" value="CYCLIN_CCNE_rpt2"/>
    <property type="match status" value="1"/>
</dbReference>
<dbReference type="EMBL" id="GEZM01021886">
    <property type="protein sequence ID" value="JAV88837.1"/>
    <property type="molecule type" value="Transcribed_RNA"/>
</dbReference>
<feature type="compositionally biased region" description="Polar residues" evidence="5">
    <location>
        <begin position="420"/>
        <end position="430"/>
    </location>
</feature>
<dbReference type="PROSITE" id="PS00292">
    <property type="entry name" value="CYCLINS"/>
    <property type="match status" value="1"/>
</dbReference>
<keyword evidence="3" id="KW-0131">Cell cycle</keyword>
<feature type="compositionally biased region" description="Acidic residues" evidence="5">
    <location>
        <begin position="393"/>
        <end position="418"/>
    </location>
</feature>
<evidence type="ECO:0000256" key="4">
    <source>
        <dbReference type="RuleBase" id="RU000383"/>
    </source>
</evidence>
<dbReference type="SUPFAM" id="SSF47954">
    <property type="entry name" value="Cyclin-like"/>
    <property type="match status" value="2"/>
</dbReference>
<keyword evidence="2 4" id="KW-0195">Cyclin</keyword>
<evidence type="ECO:0000259" key="8">
    <source>
        <dbReference type="SMART" id="SM01332"/>
    </source>
</evidence>
<keyword evidence="6" id="KW-0812">Transmembrane</keyword>
<accession>A0A1Y1MZT1</accession>
<feature type="region of interest" description="Disordered" evidence="5">
    <location>
        <begin position="378"/>
        <end position="439"/>
    </location>
</feature>
<dbReference type="GO" id="GO:0051301">
    <property type="term" value="P:cell division"/>
    <property type="evidence" value="ECO:0007669"/>
    <property type="project" value="UniProtKB-KW"/>
</dbReference>
<dbReference type="InterPro" id="IPR039361">
    <property type="entry name" value="Cyclin"/>
</dbReference>
<organism evidence="9">
    <name type="scientific">Photinus pyralis</name>
    <name type="common">Common eastern firefly</name>
    <name type="synonym">Lampyris pyralis</name>
    <dbReference type="NCBI Taxonomy" id="7054"/>
    <lineage>
        <taxon>Eukaryota</taxon>
        <taxon>Metazoa</taxon>
        <taxon>Ecdysozoa</taxon>
        <taxon>Arthropoda</taxon>
        <taxon>Hexapoda</taxon>
        <taxon>Insecta</taxon>
        <taxon>Pterygota</taxon>
        <taxon>Neoptera</taxon>
        <taxon>Endopterygota</taxon>
        <taxon>Coleoptera</taxon>
        <taxon>Polyphaga</taxon>
        <taxon>Elateriformia</taxon>
        <taxon>Elateroidea</taxon>
        <taxon>Lampyridae</taxon>
        <taxon>Lampyrinae</taxon>
        <taxon>Photinus</taxon>
    </lineage>
</organism>
<evidence type="ECO:0000259" key="7">
    <source>
        <dbReference type="SMART" id="SM00385"/>
    </source>
</evidence>